<evidence type="ECO:0000313" key="3">
    <source>
        <dbReference type="Proteomes" id="UP000287872"/>
    </source>
</evidence>
<gene>
    <name evidence="2" type="ORF">Ctaglu_21390</name>
</gene>
<evidence type="ECO:0000259" key="1">
    <source>
        <dbReference type="Pfam" id="PF13847"/>
    </source>
</evidence>
<evidence type="ECO:0000313" key="2">
    <source>
        <dbReference type="EMBL" id="GCD10516.1"/>
    </source>
</evidence>
<protein>
    <recommendedName>
        <fullName evidence="1">Methyltransferase domain-containing protein</fullName>
    </recommendedName>
</protein>
<name>A0A401ULV6_9CLOT</name>
<dbReference type="CDD" id="cd02440">
    <property type="entry name" value="AdoMet_MTases"/>
    <property type="match status" value="1"/>
</dbReference>
<proteinExistence type="predicted"/>
<reference evidence="2 3" key="1">
    <citation type="submission" date="2018-11" db="EMBL/GenBank/DDBJ databases">
        <title>Genome sequencing and assembly of Clostridium tagluense strain A121.</title>
        <authorList>
            <person name="Murakami T."/>
            <person name="Segawa T."/>
            <person name="Shcherbakova V.A."/>
            <person name="Mori H."/>
            <person name="Yoshimura Y."/>
        </authorList>
    </citation>
    <scope>NUCLEOTIDE SEQUENCE [LARGE SCALE GENOMIC DNA]</scope>
    <source>
        <strain evidence="2 3">A121</strain>
    </source>
</reference>
<organism evidence="2 3">
    <name type="scientific">Clostridium tagluense</name>
    <dbReference type="NCBI Taxonomy" id="360422"/>
    <lineage>
        <taxon>Bacteria</taxon>
        <taxon>Bacillati</taxon>
        <taxon>Bacillota</taxon>
        <taxon>Clostridia</taxon>
        <taxon>Eubacteriales</taxon>
        <taxon>Clostridiaceae</taxon>
        <taxon>Clostridium</taxon>
    </lineage>
</organism>
<feature type="domain" description="Methyltransferase" evidence="1">
    <location>
        <begin position="73"/>
        <end position="196"/>
    </location>
</feature>
<dbReference type="Gene3D" id="3.40.50.150">
    <property type="entry name" value="Vaccinia Virus protein VP39"/>
    <property type="match status" value="1"/>
</dbReference>
<accession>A0A401ULV6</accession>
<dbReference type="InterPro" id="IPR025714">
    <property type="entry name" value="Methyltranfer_dom"/>
</dbReference>
<dbReference type="InterPro" id="IPR029063">
    <property type="entry name" value="SAM-dependent_MTases_sf"/>
</dbReference>
<dbReference type="SUPFAM" id="SSF53335">
    <property type="entry name" value="S-adenosyl-L-methionine-dependent methyltransferases"/>
    <property type="match status" value="1"/>
</dbReference>
<dbReference type="EMBL" id="BHYK01000010">
    <property type="protein sequence ID" value="GCD10516.1"/>
    <property type="molecule type" value="Genomic_DNA"/>
</dbReference>
<dbReference type="RefSeq" id="WP_185732673.1">
    <property type="nucleotide sequence ID" value="NZ_BHYK01000010.1"/>
</dbReference>
<sequence>MFKEHSYVLWGDYCTCGQECFILQNKFHPWDDVDFTISIECTRCNKRVNIDNKKAANFYSKKVLSYFGNIEGQIIDLGCGGGFLSEFLLKEDKTNKIYAIDNDISCKEGIEKLCNVENKIVFINMDIKDFGKLFKSKQIDYLVSRDVFMFIEDTKKYFDDITNIVSKGIRQMGWYVSNNKRMKNNLLPEQIVDELKKRDWKVSLETLDWYKSGYFIKADKII</sequence>
<comment type="caution">
    <text evidence="2">The sequence shown here is derived from an EMBL/GenBank/DDBJ whole genome shotgun (WGS) entry which is preliminary data.</text>
</comment>
<dbReference type="AlphaFoldDB" id="A0A401ULV6"/>
<keyword evidence="3" id="KW-1185">Reference proteome</keyword>
<dbReference type="Pfam" id="PF13847">
    <property type="entry name" value="Methyltransf_31"/>
    <property type="match status" value="1"/>
</dbReference>
<dbReference type="Proteomes" id="UP000287872">
    <property type="component" value="Unassembled WGS sequence"/>
</dbReference>